<gene>
    <name evidence="2" type="ORF">MNBD_GAMMA10-2220</name>
</gene>
<protein>
    <submittedName>
        <fullName evidence="2">Uncharacterized protein</fullName>
    </submittedName>
</protein>
<name>A0A3B0YAT7_9ZZZZ</name>
<sequence>MEALLGGEMPSAENRKFGGLQHPKWDESIFGTIDTQQHAKGAKRKGYPQLRSRRKYFPVGSAPASMRLTLLNCGYPFLWIC</sequence>
<evidence type="ECO:0000256" key="1">
    <source>
        <dbReference type="SAM" id="MobiDB-lite"/>
    </source>
</evidence>
<organism evidence="2">
    <name type="scientific">hydrothermal vent metagenome</name>
    <dbReference type="NCBI Taxonomy" id="652676"/>
    <lineage>
        <taxon>unclassified sequences</taxon>
        <taxon>metagenomes</taxon>
        <taxon>ecological metagenomes</taxon>
    </lineage>
</organism>
<proteinExistence type="predicted"/>
<feature type="region of interest" description="Disordered" evidence="1">
    <location>
        <begin position="1"/>
        <end position="20"/>
    </location>
</feature>
<evidence type="ECO:0000313" key="2">
    <source>
        <dbReference type="EMBL" id="VAW72432.1"/>
    </source>
</evidence>
<dbReference type="EMBL" id="UOFJ01000663">
    <property type="protein sequence ID" value="VAW72432.1"/>
    <property type="molecule type" value="Genomic_DNA"/>
</dbReference>
<dbReference type="AlphaFoldDB" id="A0A3B0YAT7"/>
<accession>A0A3B0YAT7</accession>
<reference evidence="2" key="1">
    <citation type="submission" date="2018-06" db="EMBL/GenBank/DDBJ databases">
        <authorList>
            <person name="Zhirakovskaya E."/>
        </authorList>
    </citation>
    <scope>NUCLEOTIDE SEQUENCE</scope>
</reference>